<dbReference type="CDD" id="cd00093">
    <property type="entry name" value="HTH_XRE"/>
    <property type="match status" value="1"/>
</dbReference>
<proteinExistence type="predicted"/>
<dbReference type="RefSeq" id="WP_344555682.1">
    <property type="nucleotide sequence ID" value="NZ_BAAANS010000043.1"/>
</dbReference>
<keyword evidence="1" id="KW-0238">DNA-binding</keyword>
<evidence type="ECO:0000313" key="4">
    <source>
        <dbReference type="Proteomes" id="UP001500897"/>
    </source>
</evidence>
<dbReference type="InterPro" id="IPR001387">
    <property type="entry name" value="Cro/C1-type_HTH"/>
</dbReference>
<comment type="caution">
    <text evidence="3">The sequence shown here is derived from an EMBL/GenBank/DDBJ whole genome shotgun (WGS) entry which is preliminary data.</text>
</comment>
<dbReference type="PANTHER" id="PTHR46797">
    <property type="entry name" value="HTH-TYPE TRANSCRIPTIONAL REGULATOR"/>
    <property type="match status" value="1"/>
</dbReference>
<dbReference type="Gene3D" id="1.10.260.40">
    <property type="entry name" value="lambda repressor-like DNA-binding domains"/>
    <property type="match status" value="1"/>
</dbReference>
<dbReference type="EMBL" id="BAAANS010000043">
    <property type="protein sequence ID" value="GAA2112356.1"/>
    <property type="molecule type" value="Genomic_DNA"/>
</dbReference>
<feature type="domain" description="HTH cro/C1-type" evidence="2">
    <location>
        <begin position="18"/>
        <end position="73"/>
    </location>
</feature>
<name>A0ABP5J709_9ACTN</name>
<dbReference type="Pfam" id="PF01381">
    <property type="entry name" value="HTH_3"/>
    <property type="match status" value="1"/>
</dbReference>
<evidence type="ECO:0000259" key="2">
    <source>
        <dbReference type="PROSITE" id="PS50943"/>
    </source>
</evidence>
<evidence type="ECO:0000313" key="3">
    <source>
        <dbReference type="EMBL" id="GAA2112356.1"/>
    </source>
</evidence>
<dbReference type="InterPro" id="IPR050807">
    <property type="entry name" value="TransReg_Diox_bact_type"/>
</dbReference>
<dbReference type="PANTHER" id="PTHR46797:SF1">
    <property type="entry name" value="METHYLPHOSPHONATE SYNTHASE"/>
    <property type="match status" value="1"/>
</dbReference>
<gene>
    <name evidence="3" type="ORF">GCM10009759_55010</name>
</gene>
<keyword evidence="4" id="KW-1185">Reference proteome</keyword>
<reference evidence="4" key="1">
    <citation type="journal article" date="2019" name="Int. J. Syst. Evol. Microbiol.">
        <title>The Global Catalogue of Microorganisms (GCM) 10K type strain sequencing project: providing services to taxonomists for standard genome sequencing and annotation.</title>
        <authorList>
            <consortium name="The Broad Institute Genomics Platform"/>
            <consortium name="The Broad Institute Genome Sequencing Center for Infectious Disease"/>
            <person name="Wu L."/>
            <person name="Ma J."/>
        </authorList>
    </citation>
    <scope>NUCLEOTIDE SEQUENCE [LARGE SCALE GENOMIC DNA]</scope>
    <source>
        <strain evidence="4">JCM 14559</strain>
    </source>
</reference>
<evidence type="ECO:0000256" key="1">
    <source>
        <dbReference type="ARBA" id="ARBA00023125"/>
    </source>
</evidence>
<sequence>MQPDEHQLRDRRLVGERIRYLRHQRGLSQERLAEAIGRDRQAVGSWERAVTPPTVDDLSALARALGVESWRFLYG</sequence>
<dbReference type="SUPFAM" id="SSF47413">
    <property type="entry name" value="lambda repressor-like DNA-binding domains"/>
    <property type="match status" value="1"/>
</dbReference>
<protein>
    <recommendedName>
        <fullName evidence="2">HTH cro/C1-type domain-containing protein</fullName>
    </recommendedName>
</protein>
<dbReference type="InterPro" id="IPR010982">
    <property type="entry name" value="Lambda_DNA-bd_dom_sf"/>
</dbReference>
<dbReference type="SMART" id="SM00530">
    <property type="entry name" value="HTH_XRE"/>
    <property type="match status" value="1"/>
</dbReference>
<accession>A0ABP5J709</accession>
<dbReference type="PROSITE" id="PS50943">
    <property type="entry name" value="HTH_CROC1"/>
    <property type="match status" value="1"/>
</dbReference>
<organism evidence="3 4">
    <name type="scientific">Kitasatospora saccharophila</name>
    <dbReference type="NCBI Taxonomy" id="407973"/>
    <lineage>
        <taxon>Bacteria</taxon>
        <taxon>Bacillati</taxon>
        <taxon>Actinomycetota</taxon>
        <taxon>Actinomycetes</taxon>
        <taxon>Kitasatosporales</taxon>
        <taxon>Streptomycetaceae</taxon>
        <taxon>Kitasatospora</taxon>
    </lineage>
</organism>
<dbReference type="Proteomes" id="UP001500897">
    <property type="component" value="Unassembled WGS sequence"/>
</dbReference>